<dbReference type="Pfam" id="PF20002">
    <property type="entry name" value="fvmX3-analog"/>
    <property type="match status" value="1"/>
</dbReference>
<accession>A0A6P2DAJ5</accession>
<dbReference type="InterPro" id="IPR045483">
    <property type="entry name" value="fvmX3-analog"/>
</dbReference>
<dbReference type="AlphaFoldDB" id="A0A6P2DAJ5"/>
<feature type="compositionally biased region" description="Polar residues" evidence="1">
    <location>
        <begin position="66"/>
        <end position="76"/>
    </location>
</feature>
<feature type="compositionally biased region" description="Basic and acidic residues" evidence="1">
    <location>
        <begin position="55"/>
        <end position="65"/>
    </location>
</feature>
<reference evidence="3 4" key="1">
    <citation type="submission" date="2019-05" db="EMBL/GenBank/DDBJ databases">
        <authorList>
            <consortium name="Science for Life Laboratories"/>
        </authorList>
    </citation>
    <scope>NUCLEOTIDE SEQUENCE [LARGE SCALE GENOMIC DNA]</scope>
    <source>
        <strain evidence="3">Soil9</strain>
    </source>
</reference>
<dbReference type="EMBL" id="LR593886">
    <property type="protein sequence ID" value="VTR96540.1"/>
    <property type="molecule type" value="Genomic_DNA"/>
</dbReference>
<gene>
    <name evidence="3" type="ORF">SOIL9_11740</name>
</gene>
<name>A0A6P2DAJ5_9BACT</name>
<feature type="domain" description="FtsH ternary system" evidence="2">
    <location>
        <begin position="1"/>
        <end position="87"/>
    </location>
</feature>
<evidence type="ECO:0000313" key="3">
    <source>
        <dbReference type="EMBL" id="VTR96540.1"/>
    </source>
</evidence>
<sequence length="88" mass="9784">MAEMIIMLRRDPNTGKQNIIIKLDSDPDALPIEHEQMHRALVEKLIGKGVKPEDMGELIIERESEAQPSGPVSQPNEPEKQKASNKGS</sequence>
<dbReference type="RefSeq" id="WP_162670812.1">
    <property type="nucleotide sequence ID" value="NZ_LR593886.1"/>
</dbReference>
<evidence type="ECO:0000256" key="1">
    <source>
        <dbReference type="SAM" id="MobiDB-lite"/>
    </source>
</evidence>
<evidence type="ECO:0000313" key="4">
    <source>
        <dbReference type="Proteomes" id="UP000464178"/>
    </source>
</evidence>
<dbReference type="KEGG" id="gms:SOIL9_11740"/>
<evidence type="ECO:0000259" key="2">
    <source>
        <dbReference type="Pfam" id="PF20002"/>
    </source>
</evidence>
<organism evidence="3 4">
    <name type="scientific">Gemmata massiliana</name>
    <dbReference type="NCBI Taxonomy" id="1210884"/>
    <lineage>
        <taxon>Bacteria</taxon>
        <taxon>Pseudomonadati</taxon>
        <taxon>Planctomycetota</taxon>
        <taxon>Planctomycetia</taxon>
        <taxon>Gemmatales</taxon>
        <taxon>Gemmataceae</taxon>
        <taxon>Gemmata</taxon>
    </lineage>
</organism>
<protein>
    <recommendedName>
        <fullName evidence="2">FtsH ternary system domain-containing protein</fullName>
    </recommendedName>
</protein>
<keyword evidence="4" id="KW-1185">Reference proteome</keyword>
<feature type="region of interest" description="Disordered" evidence="1">
    <location>
        <begin position="55"/>
        <end position="88"/>
    </location>
</feature>
<dbReference type="Proteomes" id="UP000464178">
    <property type="component" value="Chromosome"/>
</dbReference>
<proteinExistence type="predicted"/>